<keyword evidence="16" id="KW-0966">Cell projection</keyword>
<feature type="domain" description="FERM" evidence="17">
    <location>
        <begin position="1"/>
        <end position="297"/>
    </location>
</feature>
<keyword evidence="15" id="KW-0829">Tyrosine-protein kinase</keyword>
<dbReference type="Pfam" id="PF21477">
    <property type="entry name" value="FERM_C_FAK1"/>
    <property type="match status" value="1"/>
</dbReference>
<dbReference type="PROSITE" id="PS50057">
    <property type="entry name" value="FERM_3"/>
    <property type="match status" value="1"/>
</dbReference>
<keyword evidence="19" id="KW-1185">Reference proteome</keyword>
<dbReference type="GeneTree" id="ENSGT00940000155113"/>
<evidence type="ECO:0000259" key="17">
    <source>
        <dbReference type="PROSITE" id="PS50057"/>
    </source>
</evidence>
<organism evidence="18 19">
    <name type="scientific">Neolamprologus brichardi</name>
    <name type="common">Fairy cichlid</name>
    <name type="synonym">Lamprologus brichardi</name>
    <dbReference type="NCBI Taxonomy" id="32507"/>
    <lineage>
        <taxon>Eukaryota</taxon>
        <taxon>Metazoa</taxon>
        <taxon>Chordata</taxon>
        <taxon>Craniata</taxon>
        <taxon>Vertebrata</taxon>
        <taxon>Euteleostomi</taxon>
        <taxon>Actinopterygii</taxon>
        <taxon>Neopterygii</taxon>
        <taxon>Teleostei</taxon>
        <taxon>Neoteleostei</taxon>
        <taxon>Acanthomorphata</taxon>
        <taxon>Ovalentaria</taxon>
        <taxon>Cichlomorphae</taxon>
        <taxon>Cichliformes</taxon>
        <taxon>Cichlidae</taxon>
        <taxon>African cichlids</taxon>
        <taxon>Pseudocrenilabrinae</taxon>
        <taxon>Lamprologini</taxon>
        <taxon>Neolamprologus</taxon>
    </lineage>
</organism>
<dbReference type="AlphaFoldDB" id="A0A3Q4N5K3"/>
<keyword evidence="10" id="KW-0547">Nucleotide-binding</keyword>
<evidence type="ECO:0000256" key="6">
    <source>
        <dbReference type="ARBA" id="ARBA00022475"/>
    </source>
</evidence>
<dbReference type="Pfam" id="PF18038">
    <property type="entry name" value="FERM_N_2"/>
    <property type="match status" value="1"/>
</dbReference>
<dbReference type="Proteomes" id="UP000261580">
    <property type="component" value="Unassembled WGS sequence"/>
</dbReference>
<dbReference type="Ensembl" id="ENSNBRT00000028171.1">
    <property type="protein sequence ID" value="ENSNBRP00000027454.1"/>
    <property type="gene ID" value="ENSNBRG00000020942.1"/>
</dbReference>
<evidence type="ECO:0000256" key="13">
    <source>
        <dbReference type="ARBA" id="ARBA00022949"/>
    </source>
</evidence>
<dbReference type="GO" id="GO:0005524">
    <property type="term" value="F:ATP binding"/>
    <property type="evidence" value="ECO:0007669"/>
    <property type="project" value="UniProtKB-KW"/>
</dbReference>
<evidence type="ECO:0000256" key="7">
    <source>
        <dbReference type="ARBA" id="ARBA00022490"/>
    </source>
</evidence>
<dbReference type="InterPro" id="IPR041390">
    <property type="entry name" value="FADK_N"/>
</dbReference>
<evidence type="ECO:0000256" key="2">
    <source>
        <dbReference type="ARBA" id="ARBA00004316"/>
    </source>
</evidence>
<evidence type="ECO:0000313" key="18">
    <source>
        <dbReference type="Ensembl" id="ENSNBRP00000027454.1"/>
    </source>
</evidence>
<dbReference type="EC" id="2.7.10.2" evidence="5"/>
<keyword evidence="12" id="KW-0067">ATP-binding</keyword>
<keyword evidence="13" id="KW-0965">Cell junction</keyword>
<dbReference type="SMART" id="SM00295">
    <property type="entry name" value="B41"/>
    <property type="match status" value="1"/>
</dbReference>
<dbReference type="PANTHER" id="PTHR46221">
    <property type="entry name" value="FERM AND PDZ DOMAIN-CONTAINING PROTEIN FAMILY MEMBER"/>
    <property type="match status" value="1"/>
</dbReference>
<dbReference type="InterPro" id="IPR049385">
    <property type="entry name" value="FAK1-like_FERM_C"/>
</dbReference>
<dbReference type="InterPro" id="IPR000299">
    <property type="entry name" value="FERM_domain"/>
</dbReference>
<dbReference type="CDD" id="cd14473">
    <property type="entry name" value="FERM_B-lobe"/>
    <property type="match status" value="1"/>
</dbReference>
<dbReference type="CDD" id="cd13190">
    <property type="entry name" value="FERM_C_FAK1"/>
    <property type="match status" value="1"/>
</dbReference>
<keyword evidence="14" id="KW-0472">Membrane</keyword>
<evidence type="ECO:0000256" key="1">
    <source>
        <dbReference type="ARBA" id="ARBA00004246"/>
    </source>
</evidence>
<evidence type="ECO:0000313" key="19">
    <source>
        <dbReference type="Proteomes" id="UP000261580"/>
    </source>
</evidence>
<evidence type="ECO:0000256" key="15">
    <source>
        <dbReference type="ARBA" id="ARBA00023137"/>
    </source>
</evidence>
<evidence type="ECO:0000256" key="16">
    <source>
        <dbReference type="ARBA" id="ARBA00023273"/>
    </source>
</evidence>
<dbReference type="FunFam" id="1.20.80.10:FF:000004">
    <property type="entry name" value="Protein-tyrosine kinase 2-beta isoform 1"/>
    <property type="match status" value="1"/>
</dbReference>
<dbReference type="InterPro" id="IPR019749">
    <property type="entry name" value="Band_41_domain"/>
</dbReference>
<evidence type="ECO:0000256" key="14">
    <source>
        <dbReference type="ARBA" id="ARBA00023136"/>
    </source>
</evidence>
<dbReference type="GO" id="GO:0005737">
    <property type="term" value="C:cytoplasm"/>
    <property type="evidence" value="ECO:0007669"/>
    <property type="project" value="UniProtKB-SubCell"/>
</dbReference>
<reference evidence="18" key="2">
    <citation type="submission" date="2025-09" db="UniProtKB">
        <authorList>
            <consortium name="Ensembl"/>
        </authorList>
    </citation>
    <scope>IDENTIFICATION</scope>
</reference>
<dbReference type="InterPro" id="IPR035963">
    <property type="entry name" value="FERM_2"/>
</dbReference>
<dbReference type="GO" id="GO:0004715">
    <property type="term" value="F:non-membrane spanning protein tyrosine kinase activity"/>
    <property type="evidence" value="ECO:0007669"/>
    <property type="project" value="UniProtKB-EC"/>
</dbReference>
<dbReference type="InterPro" id="IPR019748">
    <property type="entry name" value="FERM_central"/>
</dbReference>
<dbReference type="FunFam" id="2.30.29.30:FF:000058">
    <property type="entry name" value="focal adhesion kinase 1 isoform X1"/>
    <property type="match status" value="1"/>
</dbReference>
<protein>
    <recommendedName>
        <fullName evidence="5">non-specific protein-tyrosine kinase</fullName>
        <ecNumber evidence="5">2.7.10.2</ecNumber>
    </recommendedName>
</protein>
<dbReference type="GO" id="GO:0042995">
    <property type="term" value="C:cell projection"/>
    <property type="evidence" value="ECO:0007669"/>
    <property type="project" value="UniProtKB-SubCell"/>
</dbReference>
<keyword evidence="7" id="KW-0963">Cytoplasm</keyword>
<dbReference type="SUPFAM" id="SSF47031">
    <property type="entry name" value="Second domain of FERM"/>
    <property type="match status" value="1"/>
</dbReference>
<dbReference type="GO" id="GO:0005886">
    <property type="term" value="C:plasma membrane"/>
    <property type="evidence" value="ECO:0007669"/>
    <property type="project" value="UniProtKB-SubCell"/>
</dbReference>
<dbReference type="Bgee" id="ENSNBRG00000020942">
    <property type="expression patterns" value="Expressed in blood and 5 other cell types or tissues"/>
</dbReference>
<dbReference type="STRING" id="32507.ENSNBRP00000027454"/>
<evidence type="ECO:0000256" key="9">
    <source>
        <dbReference type="ARBA" id="ARBA00022679"/>
    </source>
</evidence>
<name>A0A3Q4N5K3_NEOBR</name>
<sequence>MGQQYQARRCYRRQGNVHTFLTCIVRYCCYFPDFRFSFSSSNRLFPQGVIQKIAEIHKLRCVASLGLRLTHLRSDALHWLHPDLGVSHILCFVKSDYMQHIADQVDQDVALKLGCLEIRRFFREMPGNALDKKSNYELLEKDVGLRRFFPKSLLDSLKPKALRKQIQQTFKQFANLNDEQSIHKFFEILSPIYRFDKECFKCALGSSWVISVELAIGPEEGISYLTDKGSTPTHLANFNQVQSIQYSALDEKDRKGMLQLNVAGAPEPLTVTTALLTTAENMADLIDGYCRLVSSVTHSFIVRVHKGRTFSCSLPLVP</sequence>
<proteinExistence type="predicted"/>
<evidence type="ECO:0000256" key="4">
    <source>
        <dbReference type="ARBA" id="ARBA00004496"/>
    </source>
</evidence>
<evidence type="ECO:0000256" key="5">
    <source>
        <dbReference type="ARBA" id="ARBA00011903"/>
    </source>
</evidence>
<keyword evidence="6" id="KW-1003">Cell membrane</keyword>
<dbReference type="Gene3D" id="1.20.80.10">
    <property type="match status" value="1"/>
</dbReference>
<dbReference type="PANTHER" id="PTHR46221:SF9">
    <property type="entry name" value="NON-SPECIFIC PROTEIN-TYROSINE KINASE"/>
    <property type="match status" value="1"/>
</dbReference>
<accession>A0A3Q4N5K3</accession>
<keyword evidence="9" id="KW-0808">Transferase</keyword>
<dbReference type="Gene3D" id="2.30.29.30">
    <property type="entry name" value="Pleckstrin-homology domain (PH domain)/Phosphotyrosine-binding domain (PTB)"/>
    <property type="match status" value="1"/>
</dbReference>
<dbReference type="SUPFAM" id="SSF50729">
    <property type="entry name" value="PH domain-like"/>
    <property type="match status" value="1"/>
</dbReference>
<keyword evidence="11" id="KW-0418">Kinase</keyword>
<evidence type="ECO:0000256" key="10">
    <source>
        <dbReference type="ARBA" id="ARBA00022741"/>
    </source>
</evidence>
<dbReference type="GO" id="GO:0005925">
    <property type="term" value="C:focal adhesion"/>
    <property type="evidence" value="ECO:0007669"/>
    <property type="project" value="UniProtKB-SubCell"/>
</dbReference>
<dbReference type="Pfam" id="PF00373">
    <property type="entry name" value="FERM_M"/>
    <property type="match status" value="1"/>
</dbReference>
<dbReference type="GO" id="GO:0008284">
    <property type="term" value="P:positive regulation of cell population proliferation"/>
    <property type="evidence" value="ECO:0007669"/>
    <property type="project" value="UniProtKB-ARBA"/>
</dbReference>
<dbReference type="InterPro" id="IPR041784">
    <property type="entry name" value="FAK1/PYK2_FERM_C"/>
</dbReference>
<comment type="subcellular location">
    <subcellularLocation>
        <location evidence="1">Cell junction</location>
        <location evidence="1">Focal adhesion</location>
    </subcellularLocation>
    <subcellularLocation>
        <location evidence="3">Cell membrane</location>
        <topology evidence="3">Peripheral membrane protein</topology>
        <orientation evidence="3">Cytoplasmic side</orientation>
    </subcellularLocation>
    <subcellularLocation>
        <location evidence="2">Cell projection</location>
    </subcellularLocation>
    <subcellularLocation>
        <location evidence="4">Cytoplasm</location>
    </subcellularLocation>
</comment>
<evidence type="ECO:0000256" key="8">
    <source>
        <dbReference type="ARBA" id="ARBA00022553"/>
    </source>
</evidence>
<dbReference type="InterPro" id="IPR029071">
    <property type="entry name" value="Ubiquitin-like_domsf"/>
</dbReference>
<dbReference type="InterPro" id="IPR011993">
    <property type="entry name" value="PH-like_dom_sf"/>
</dbReference>
<keyword evidence="8" id="KW-0597">Phosphoprotein</keyword>
<dbReference type="SUPFAM" id="SSF54236">
    <property type="entry name" value="Ubiquitin-like"/>
    <property type="match status" value="1"/>
</dbReference>
<dbReference type="InterPro" id="IPR014352">
    <property type="entry name" value="FERM/acyl-CoA-bd_prot_sf"/>
</dbReference>
<evidence type="ECO:0000256" key="12">
    <source>
        <dbReference type="ARBA" id="ARBA00022840"/>
    </source>
</evidence>
<evidence type="ECO:0000256" key="3">
    <source>
        <dbReference type="ARBA" id="ARBA00004413"/>
    </source>
</evidence>
<reference evidence="18" key="1">
    <citation type="submission" date="2025-08" db="UniProtKB">
        <authorList>
            <consortium name="Ensembl"/>
        </authorList>
    </citation>
    <scope>IDENTIFICATION</scope>
</reference>
<evidence type="ECO:0000256" key="11">
    <source>
        <dbReference type="ARBA" id="ARBA00022777"/>
    </source>
</evidence>